<proteinExistence type="predicted"/>
<protein>
    <recommendedName>
        <fullName evidence="4">Lipoprotein</fullName>
    </recommendedName>
</protein>
<dbReference type="RefSeq" id="WP_150276493.1">
    <property type="nucleotide sequence ID" value="NZ_BMFF01000002.1"/>
</dbReference>
<evidence type="ECO:0000313" key="2">
    <source>
        <dbReference type="EMBL" id="GGC94762.1"/>
    </source>
</evidence>
<organism evidence="2 3">
    <name type="scientific">Halopseudomonas salina</name>
    <dbReference type="NCBI Taxonomy" id="1323744"/>
    <lineage>
        <taxon>Bacteria</taxon>
        <taxon>Pseudomonadati</taxon>
        <taxon>Pseudomonadota</taxon>
        <taxon>Gammaproteobacteria</taxon>
        <taxon>Pseudomonadales</taxon>
        <taxon>Pseudomonadaceae</taxon>
        <taxon>Halopseudomonas</taxon>
    </lineage>
</organism>
<keyword evidence="1" id="KW-0732">Signal</keyword>
<dbReference type="Proteomes" id="UP000638188">
    <property type="component" value="Unassembled WGS sequence"/>
</dbReference>
<reference evidence="3" key="1">
    <citation type="journal article" date="2019" name="Int. J. Syst. Evol. Microbiol.">
        <title>The Global Catalogue of Microorganisms (GCM) 10K type strain sequencing project: providing services to taxonomists for standard genome sequencing and annotation.</title>
        <authorList>
            <consortium name="The Broad Institute Genomics Platform"/>
            <consortium name="The Broad Institute Genome Sequencing Center for Infectious Disease"/>
            <person name="Wu L."/>
            <person name="Ma J."/>
        </authorList>
    </citation>
    <scope>NUCLEOTIDE SEQUENCE [LARGE SCALE GENOMIC DNA]</scope>
    <source>
        <strain evidence="3">CGMCC 1.12482</strain>
    </source>
</reference>
<accession>A0ABQ1PD02</accession>
<feature type="signal peptide" evidence="1">
    <location>
        <begin position="1"/>
        <end position="20"/>
    </location>
</feature>
<comment type="caution">
    <text evidence="2">The sequence shown here is derived from an EMBL/GenBank/DDBJ whole genome shotgun (WGS) entry which is preliminary data.</text>
</comment>
<gene>
    <name evidence="2" type="ORF">GCM10007418_12930</name>
</gene>
<evidence type="ECO:0000256" key="1">
    <source>
        <dbReference type="SAM" id="SignalP"/>
    </source>
</evidence>
<keyword evidence="3" id="KW-1185">Reference proteome</keyword>
<evidence type="ECO:0008006" key="4">
    <source>
        <dbReference type="Google" id="ProtNLM"/>
    </source>
</evidence>
<sequence>MKLIKLLIVLAATTYLFGCASGAKQENITYQSMQKAKYAQELNKNVALDTVSGGRETNPMWTSEISNQSFLGALRNSLSNQGLYSDKGRYNLQVAMVGVDKPLVGFDMTVTTRVRYTLVDTKTNQKVFEELVVAPHTATVGDAFVAVTRLRLANEGSAKKNIENFLRRLAQLKIEPQQVSLVK</sequence>
<name>A0ABQ1PD02_9GAMM</name>
<dbReference type="EMBL" id="BMFF01000002">
    <property type="protein sequence ID" value="GGC94762.1"/>
    <property type="molecule type" value="Genomic_DNA"/>
</dbReference>
<feature type="chain" id="PRO_5046969264" description="Lipoprotein" evidence="1">
    <location>
        <begin position="21"/>
        <end position="183"/>
    </location>
</feature>
<evidence type="ECO:0000313" key="3">
    <source>
        <dbReference type="Proteomes" id="UP000638188"/>
    </source>
</evidence>